<dbReference type="CDD" id="cd05402">
    <property type="entry name" value="NT_PAP_TUTase"/>
    <property type="match status" value="1"/>
</dbReference>
<dbReference type="InterPro" id="IPR036770">
    <property type="entry name" value="Ankyrin_rpt-contain_sf"/>
</dbReference>
<dbReference type="GO" id="GO:0031123">
    <property type="term" value="P:RNA 3'-end processing"/>
    <property type="evidence" value="ECO:0007669"/>
    <property type="project" value="TreeGrafter"/>
</dbReference>
<dbReference type="Gene3D" id="1.10.1410.10">
    <property type="match status" value="1"/>
</dbReference>
<dbReference type="OrthoDB" id="286464at2759"/>
<organism evidence="8 9">
    <name type="scientific">Halteria grandinella</name>
    <dbReference type="NCBI Taxonomy" id="5974"/>
    <lineage>
        <taxon>Eukaryota</taxon>
        <taxon>Sar</taxon>
        <taxon>Alveolata</taxon>
        <taxon>Ciliophora</taxon>
        <taxon>Intramacronucleata</taxon>
        <taxon>Spirotrichea</taxon>
        <taxon>Stichotrichia</taxon>
        <taxon>Sporadotrichida</taxon>
        <taxon>Halteriidae</taxon>
        <taxon>Halteria</taxon>
    </lineage>
</organism>
<dbReference type="SUPFAM" id="SSF48403">
    <property type="entry name" value="Ankyrin repeat"/>
    <property type="match status" value="1"/>
</dbReference>
<evidence type="ECO:0000259" key="7">
    <source>
        <dbReference type="Pfam" id="PF22600"/>
    </source>
</evidence>
<dbReference type="Proteomes" id="UP000785679">
    <property type="component" value="Unassembled WGS sequence"/>
</dbReference>
<feature type="compositionally biased region" description="Low complexity" evidence="5">
    <location>
        <begin position="342"/>
        <end position="364"/>
    </location>
</feature>
<comment type="caution">
    <text evidence="8">The sequence shown here is derived from an EMBL/GenBank/DDBJ whole genome shotgun (WGS) entry which is preliminary data.</text>
</comment>
<dbReference type="InterPro" id="IPR002058">
    <property type="entry name" value="PAP_assoc"/>
</dbReference>
<proteinExistence type="predicted"/>
<feature type="coiled-coil region" evidence="4">
    <location>
        <begin position="779"/>
        <end position="860"/>
    </location>
</feature>
<dbReference type="GO" id="GO:0031499">
    <property type="term" value="C:TRAMP complex"/>
    <property type="evidence" value="ECO:0007669"/>
    <property type="project" value="TreeGrafter"/>
</dbReference>
<dbReference type="GO" id="GO:1990817">
    <property type="term" value="F:poly(A) RNA polymerase activity"/>
    <property type="evidence" value="ECO:0007669"/>
    <property type="project" value="InterPro"/>
</dbReference>
<feature type="compositionally biased region" description="Low complexity" evidence="5">
    <location>
        <begin position="490"/>
        <end position="525"/>
    </location>
</feature>
<keyword evidence="4" id="KW-0175">Coiled coil</keyword>
<evidence type="ECO:0000313" key="8">
    <source>
        <dbReference type="EMBL" id="TNV86943.1"/>
    </source>
</evidence>
<feature type="region of interest" description="Disordered" evidence="5">
    <location>
        <begin position="468"/>
        <end position="587"/>
    </location>
</feature>
<feature type="compositionally biased region" description="Low complexity" evidence="5">
    <location>
        <begin position="550"/>
        <end position="569"/>
    </location>
</feature>
<dbReference type="Gene3D" id="3.30.460.10">
    <property type="entry name" value="Beta Polymerase, domain 2"/>
    <property type="match status" value="1"/>
</dbReference>
<feature type="repeat" description="ANK" evidence="3">
    <location>
        <begin position="197"/>
        <end position="229"/>
    </location>
</feature>
<evidence type="ECO:0000259" key="6">
    <source>
        <dbReference type="Pfam" id="PF03828"/>
    </source>
</evidence>
<dbReference type="PROSITE" id="PS50297">
    <property type="entry name" value="ANK_REP_REGION"/>
    <property type="match status" value="2"/>
</dbReference>
<feature type="compositionally biased region" description="Polar residues" evidence="5">
    <location>
        <begin position="570"/>
        <end position="579"/>
    </location>
</feature>
<dbReference type="SUPFAM" id="SSF81631">
    <property type="entry name" value="PAP/OAS1 substrate-binding domain"/>
    <property type="match status" value="1"/>
</dbReference>
<dbReference type="PANTHER" id="PTHR23092:SF15">
    <property type="entry name" value="INACTIVE NON-CANONICAL POLY(A) RNA POLYMERASE PROTEIN TRF4-2-RELATED"/>
    <property type="match status" value="1"/>
</dbReference>
<dbReference type="Pfam" id="PF12796">
    <property type="entry name" value="Ank_2"/>
    <property type="match status" value="1"/>
</dbReference>
<evidence type="ECO:0000313" key="9">
    <source>
        <dbReference type="Proteomes" id="UP000785679"/>
    </source>
</evidence>
<dbReference type="InterPro" id="IPR054708">
    <property type="entry name" value="MTPAP-like_central"/>
</dbReference>
<evidence type="ECO:0000256" key="2">
    <source>
        <dbReference type="ARBA" id="ARBA00022842"/>
    </source>
</evidence>
<keyword evidence="1" id="KW-0479">Metal-binding</keyword>
<dbReference type="Pfam" id="PF00023">
    <property type="entry name" value="Ank"/>
    <property type="match status" value="1"/>
</dbReference>
<dbReference type="InterPro" id="IPR045862">
    <property type="entry name" value="Trf4-like"/>
</dbReference>
<feature type="region of interest" description="Disordered" evidence="5">
    <location>
        <begin position="319"/>
        <end position="388"/>
    </location>
</feature>
<dbReference type="Pfam" id="PF22600">
    <property type="entry name" value="MTPAP-like_central"/>
    <property type="match status" value="1"/>
</dbReference>
<gene>
    <name evidence="8" type="ORF">FGO68_gene11850</name>
</gene>
<keyword evidence="2" id="KW-0460">Magnesium</keyword>
<protein>
    <recommendedName>
        <fullName evidence="10">Polymerase nucleotidyl transferase domain-containing protein</fullName>
    </recommendedName>
</protein>
<dbReference type="PROSITE" id="PS50088">
    <property type="entry name" value="ANK_REPEAT"/>
    <property type="match status" value="2"/>
</dbReference>
<evidence type="ECO:0000256" key="1">
    <source>
        <dbReference type="ARBA" id="ARBA00022723"/>
    </source>
</evidence>
<dbReference type="GO" id="GO:0046872">
    <property type="term" value="F:metal ion binding"/>
    <property type="evidence" value="ECO:0007669"/>
    <property type="project" value="UniProtKB-KW"/>
</dbReference>
<name>A0A8J8TA57_HALGN</name>
<feature type="compositionally biased region" description="Polar residues" evidence="5">
    <location>
        <begin position="526"/>
        <end position="549"/>
    </location>
</feature>
<dbReference type="InterPro" id="IPR002110">
    <property type="entry name" value="Ankyrin_rpt"/>
</dbReference>
<dbReference type="SMART" id="SM00248">
    <property type="entry name" value="ANK"/>
    <property type="match status" value="5"/>
</dbReference>
<dbReference type="PANTHER" id="PTHR23092">
    <property type="entry name" value="POLY(A) RNA POLYMERASE"/>
    <property type="match status" value="1"/>
</dbReference>
<feature type="repeat" description="ANK" evidence="3">
    <location>
        <begin position="129"/>
        <end position="161"/>
    </location>
</feature>
<accession>A0A8J8TA57</accession>
<dbReference type="InterPro" id="IPR043519">
    <property type="entry name" value="NT_sf"/>
</dbReference>
<evidence type="ECO:0008006" key="10">
    <source>
        <dbReference type="Google" id="ProtNLM"/>
    </source>
</evidence>
<reference evidence="8" key="1">
    <citation type="submission" date="2019-06" db="EMBL/GenBank/DDBJ databases">
        <authorList>
            <person name="Zheng W."/>
        </authorList>
    </citation>
    <scope>NUCLEOTIDE SEQUENCE</scope>
    <source>
        <strain evidence="8">QDHG01</strain>
    </source>
</reference>
<keyword evidence="3" id="KW-0040">ANK repeat</keyword>
<feature type="region of interest" description="Disordered" evidence="5">
    <location>
        <begin position="733"/>
        <end position="757"/>
    </location>
</feature>
<feature type="domain" description="PAP-associated" evidence="6">
    <location>
        <begin position="1188"/>
        <end position="1253"/>
    </location>
</feature>
<dbReference type="GO" id="GO:0003729">
    <property type="term" value="F:mRNA binding"/>
    <property type="evidence" value="ECO:0007669"/>
    <property type="project" value="TreeGrafter"/>
</dbReference>
<dbReference type="EMBL" id="RRYP01000726">
    <property type="protein sequence ID" value="TNV86943.1"/>
    <property type="molecule type" value="Genomic_DNA"/>
</dbReference>
<dbReference type="GO" id="GO:0043634">
    <property type="term" value="P:polyadenylation-dependent ncRNA catabolic process"/>
    <property type="evidence" value="ECO:0007669"/>
    <property type="project" value="TreeGrafter"/>
</dbReference>
<dbReference type="Gene3D" id="1.25.40.20">
    <property type="entry name" value="Ankyrin repeat-containing domain"/>
    <property type="match status" value="2"/>
</dbReference>
<dbReference type="GO" id="GO:0005730">
    <property type="term" value="C:nucleolus"/>
    <property type="evidence" value="ECO:0007669"/>
    <property type="project" value="TreeGrafter"/>
</dbReference>
<dbReference type="SUPFAM" id="SSF81301">
    <property type="entry name" value="Nucleotidyltransferase"/>
    <property type="match status" value="1"/>
</dbReference>
<evidence type="ECO:0000256" key="5">
    <source>
        <dbReference type="SAM" id="MobiDB-lite"/>
    </source>
</evidence>
<feature type="domain" description="Poly(A) RNA polymerase mitochondrial-like central palm" evidence="7">
    <location>
        <begin position="980"/>
        <end position="1080"/>
    </location>
</feature>
<dbReference type="Pfam" id="PF03828">
    <property type="entry name" value="PAP_assoc"/>
    <property type="match status" value="1"/>
</dbReference>
<evidence type="ECO:0000256" key="3">
    <source>
        <dbReference type="PROSITE-ProRule" id="PRU00023"/>
    </source>
</evidence>
<sequence>MRYMSQGSTASQQEAQNLIAQSLSDSGSYTQYTQQQTVAQRQAQILSEIDRAVRAADADFLQSLIEDYTATQSDEHSTNQNVVPKKEVNKALFTLLQYHTSSKKTASVQECIDILLTAGAIIDVAEPTENKTPLMIACERGFIETIDHLIQREASVNQQDKRQRTALFFALESPGENDDIVAHLIMKKAEVNMANNEGWTPLLRATQKGYHNTMRILLDNGANPKAKVTSNHYTALHIACEAGDLDAVKMLVGHVELEAVTKDKLNALELTRKMVEERGGAYQEIYNFLSGIWTDMEHKAKQAKDELVKQEDQIIEERERKKMKNNRQNNQQAAKSSGYGRQPQQVTQAPSQQQQQHHQQQHVSETPPQQEQYFEERKAEQQLEQQHQVVTETPVDCNPLSVEFFGVSPKIDPSVAFGNNLQNQQQWMLTQQLGNFNTEQYNILMQMAQQQQNFLAMQQQLQGGNVAAATTAVRPSGKVSPVKNTPVPTQQQNSGGKQKNGGSQQPAISSGGSQQQYQGRQQESQRPTTQGAGAPAANTNQRKTSANYGQQNTNSTPPTQQTQQNRPQNKSLPFQNNLPGPTAPATIAPAQPAFQQQQQQPVNNAIAQQKVTSQQQAQLNLNAQTMLNFQQQQFQAAANNPHQNFLLNAQQQLTNSLQNANGGTPLIYLPNQPGTANTLQGYANIFQGQTAFNNQPVLLQFAQQSTPLQFVNTQTTPQQQQQIVPQPTQIYQQQRNATTRQNAPPPPPAAIQDDLDLSDPQSYSTFILEQKLYYTQKRLEEKETQYNTLHAENEQLQSQFDEIKQKQSQADHQIMHVNNQMYNMKKEHNKELENVRNEVNTECEKKLESMRTHYANEEKRQKDQAYEMNKNFNKFQSILQVGMKVIRASHEENRAVKKEEYEEFMTNLNNGLPQGFKKREIGPSPATQIHNKIPTNRLIHMIERFEKQSQEQIIQDQNDTFTKLHNEILSFRDSVKEILAEMQPLKEQLIENITAIIQKALPHSEVKVYGSHATKLCLPWSDIDLVIITNQSMSGIKGMSDHPKSVLSLINSELSQELKNKWVSQVLFVDNATVPVIKVNCFIKDLLKHNESVFHEFEKYRIFLDQPFNIDITQMTDHHNGLECVKLVQDYLREHECIEPLILVLKQFLKACDLNNPYHGGLSSYALFLMIVSFLQAADIPSELSRVNLGKVLVHFLQFYGQQFQNQQFGISCRLPACRQTSPNDMKPNQYPLFIMILNPNSVQIDDPLNNHNNVSKSSFKFYLIKEAFEYAYKNFFLGCFCDCHSHEAPQPPPPTTPPIQFNRFHHANSYHGRFGVAAEPISHESGKKRQCDNILSRIIYSFGLMENFIGPTDPHFMVNQPDIYYKSHAY</sequence>
<keyword evidence="9" id="KW-1185">Reference proteome</keyword>
<evidence type="ECO:0000256" key="4">
    <source>
        <dbReference type="SAM" id="Coils"/>
    </source>
</evidence>